<dbReference type="PANTHER" id="PTHR30093">
    <property type="entry name" value="GENERAL SECRETION PATHWAY PROTEIN G"/>
    <property type="match status" value="1"/>
</dbReference>
<dbReference type="Gene3D" id="3.30.700.10">
    <property type="entry name" value="Glycoprotein, Type 4 Pilin"/>
    <property type="match status" value="1"/>
</dbReference>
<feature type="domain" description="DUF1559" evidence="2">
    <location>
        <begin position="17"/>
        <end position="310"/>
    </location>
</feature>
<dbReference type="KEGG" id="amuc:Pan181_49300"/>
<name>A0A518AVE1_9BACT</name>
<dbReference type="Pfam" id="PF07596">
    <property type="entry name" value="SBP_bac_10"/>
    <property type="match status" value="1"/>
</dbReference>
<evidence type="ECO:0000313" key="3">
    <source>
        <dbReference type="EMBL" id="QDU58690.1"/>
    </source>
</evidence>
<gene>
    <name evidence="3" type="ORF">Pan181_49300</name>
</gene>
<dbReference type="SUPFAM" id="SSF54523">
    <property type="entry name" value="Pili subunits"/>
    <property type="match status" value="1"/>
</dbReference>
<feature type="compositionally biased region" description="Basic and acidic residues" evidence="1">
    <location>
        <begin position="215"/>
        <end position="229"/>
    </location>
</feature>
<feature type="region of interest" description="Disordered" evidence="1">
    <location>
        <begin position="215"/>
        <end position="247"/>
    </location>
</feature>
<evidence type="ECO:0000313" key="4">
    <source>
        <dbReference type="Proteomes" id="UP000315750"/>
    </source>
</evidence>
<evidence type="ECO:0000259" key="2">
    <source>
        <dbReference type="Pfam" id="PF07596"/>
    </source>
</evidence>
<proteinExistence type="predicted"/>
<dbReference type="Proteomes" id="UP000315750">
    <property type="component" value="Chromosome"/>
</dbReference>
<dbReference type="PANTHER" id="PTHR30093:SF2">
    <property type="entry name" value="TYPE II SECRETION SYSTEM PROTEIN H"/>
    <property type="match status" value="1"/>
</dbReference>
<accession>A0A518AVE1</accession>
<dbReference type="InterPro" id="IPR011453">
    <property type="entry name" value="DUF1559"/>
</dbReference>
<organism evidence="3 4">
    <name type="scientific">Aeoliella mucimassa</name>
    <dbReference type="NCBI Taxonomy" id="2527972"/>
    <lineage>
        <taxon>Bacteria</taxon>
        <taxon>Pseudomonadati</taxon>
        <taxon>Planctomycetota</taxon>
        <taxon>Planctomycetia</taxon>
        <taxon>Pirellulales</taxon>
        <taxon>Lacipirellulaceae</taxon>
        <taxon>Aeoliella</taxon>
    </lineage>
</organism>
<keyword evidence="4" id="KW-1185">Reference proteome</keyword>
<dbReference type="AlphaFoldDB" id="A0A518AVE1"/>
<reference evidence="3 4" key="1">
    <citation type="submission" date="2019-02" db="EMBL/GenBank/DDBJ databases">
        <title>Deep-cultivation of Planctomycetes and their phenomic and genomic characterization uncovers novel biology.</title>
        <authorList>
            <person name="Wiegand S."/>
            <person name="Jogler M."/>
            <person name="Boedeker C."/>
            <person name="Pinto D."/>
            <person name="Vollmers J."/>
            <person name="Rivas-Marin E."/>
            <person name="Kohn T."/>
            <person name="Peeters S.H."/>
            <person name="Heuer A."/>
            <person name="Rast P."/>
            <person name="Oberbeckmann S."/>
            <person name="Bunk B."/>
            <person name="Jeske O."/>
            <person name="Meyerdierks A."/>
            <person name="Storesund J.E."/>
            <person name="Kallscheuer N."/>
            <person name="Luecker S."/>
            <person name="Lage O.M."/>
            <person name="Pohl T."/>
            <person name="Merkel B.J."/>
            <person name="Hornburger P."/>
            <person name="Mueller R.-W."/>
            <person name="Bruemmer F."/>
            <person name="Labrenz M."/>
            <person name="Spormann A.M."/>
            <person name="Op den Camp H."/>
            <person name="Overmann J."/>
            <person name="Amann R."/>
            <person name="Jetten M.S.M."/>
            <person name="Mascher T."/>
            <person name="Medema M.H."/>
            <person name="Devos D.P."/>
            <person name="Kaster A.-K."/>
            <person name="Ovreas L."/>
            <person name="Rohde M."/>
            <person name="Galperin M.Y."/>
            <person name="Jogler C."/>
        </authorList>
    </citation>
    <scope>NUCLEOTIDE SEQUENCE [LARGE SCALE GENOMIC DNA]</scope>
    <source>
        <strain evidence="3 4">Pan181</strain>
    </source>
</reference>
<dbReference type="InterPro" id="IPR027558">
    <property type="entry name" value="Pre_pil_HX9DG_C"/>
</dbReference>
<sequence length="330" mass="35920">MIAIIGILVALLLPAVQSARESARRAQCQNNLKQLGLSMANYESARRSYPPGAQYAEGSFWSFHLLPYLEEANAKELITINEGDGQWAFNGGSYTTADLAGPPYQNVQLLETVFSVMRCPSAALPQHQFDGTADPGWIVQRRVPGSYLGCATGLIRFQDSPTKGRKLWMADGVLYPVLFNKNDPLVKLRKITDGLSNTLLIAETVHDADEQDRIGREAEDPEGDHKDHWYIGSDDMDTNKGSDTSEGLGSTAVGINLHLSDPMACKEKSALPGSTRCHALQLSFSSEHPGGVQGVYCDGSVHFIEEDIDANAWRDLGTRAGQLPELPGGF</sequence>
<dbReference type="NCBIfam" id="TIGR04294">
    <property type="entry name" value="pre_pil_HX9DG"/>
    <property type="match status" value="1"/>
</dbReference>
<evidence type="ECO:0000256" key="1">
    <source>
        <dbReference type="SAM" id="MobiDB-lite"/>
    </source>
</evidence>
<dbReference type="EMBL" id="CP036278">
    <property type="protein sequence ID" value="QDU58690.1"/>
    <property type="molecule type" value="Genomic_DNA"/>
</dbReference>
<protein>
    <recommendedName>
        <fullName evidence="2">DUF1559 domain-containing protein</fullName>
    </recommendedName>
</protein>
<dbReference type="InterPro" id="IPR045584">
    <property type="entry name" value="Pilin-like"/>
</dbReference>